<keyword evidence="7" id="KW-0175">Coiled coil</keyword>
<evidence type="ECO:0000313" key="10">
    <source>
        <dbReference type="EMBL" id="CAH1154294.1"/>
    </source>
</evidence>
<dbReference type="GO" id="GO:0000981">
    <property type="term" value="F:DNA-binding transcription factor activity, RNA polymerase II-specific"/>
    <property type="evidence" value="ECO:0007669"/>
    <property type="project" value="TreeGrafter"/>
</dbReference>
<evidence type="ECO:0000256" key="7">
    <source>
        <dbReference type="SAM" id="Coils"/>
    </source>
</evidence>
<dbReference type="Proteomes" id="UP001153737">
    <property type="component" value="Chromosome 15"/>
</dbReference>
<dbReference type="SMART" id="SM00338">
    <property type="entry name" value="BRLZ"/>
    <property type="match status" value="1"/>
</dbReference>
<evidence type="ECO:0000256" key="3">
    <source>
        <dbReference type="ARBA" id="ARBA00023125"/>
    </source>
</evidence>
<dbReference type="CDD" id="cd14691">
    <property type="entry name" value="bZIP_XBP1"/>
    <property type="match status" value="1"/>
</dbReference>
<proteinExistence type="predicted"/>
<dbReference type="InterPro" id="IPR052470">
    <property type="entry name" value="ER_Stress-Reg_TF"/>
</dbReference>
<dbReference type="AlphaFoldDB" id="A0A9P0DL30"/>
<dbReference type="PROSITE" id="PS50217">
    <property type="entry name" value="BZIP"/>
    <property type="match status" value="1"/>
</dbReference>
<keyword evidence="11" id="KW-1185">Reference proteome</keyword>
<dbReference type="OrthoDB" id="20960at2759"/>
<feature type="region of interest" description="Disordered" evidence="8">
    <location>
        <begin position="226"/>
        <end position="247"/>
    </location>
</feature>
<dbReference type="SUPFAM" id="SSF57959">
    <property type="entry name" value="Leucine zipper domain"/>
    <property type="match status" value="1"/>
</dbReference>
<feature type="coiled-coil region" evidence="7">
    <location>
        <begin position="59"/>
        <end position="107"/>
    </location>
</feature>
<keyword evidence="2" id="KW-0805">Transcription regulation</keyword>
<name>A0A9P0DL30_PHACE</name>
<evidence type="ECO:0000256" key="5">
    <source>
        <dbReference type="ARBA" id="ARBA00023242"/>
    </source>
</evidence>
<dbReference type="InterPro" id="IPR004827">
    <property type="entry name" value="bZIP"/>
</dbReference>
<dbReference type="GO" id="GO:0005634">
    <property type="term" value="C:nucleus"/>
    <property type="evidence" value="ECO:0007669"/>
    <property type="project" value="UniProtKB-ARBA"/>
</dbReference>
<evidence type="ECO:0000259" key="9">
    <source>
        <dbReference type="PROSITE" id="PS50217"/>
    </source>
</evidence>
<evidence type="ECO:0000313" key="11">
    <source>
        <dbReference type="Proteomes" id="UP001153737"/>
    </source>
</evidence>
<protein>
    <recommendedName>
        <fullName evidence="6">X-box-binding protein 1</fullName>
    </recommendedName>
</protein>
<gene>
    <name evidence="10" type="ORF">PHAECO_LOCUS4599</name>
</gene>
<sequence length="382" mass="42825">MTTVTSILKYLEMNSQDYSMDQNMDMHPRPKKRRLDHLTWEEKMQRKKLKNRVAAQTSRDRKKAKMEQMEHALQQLFSKNESVQAECEALKATNQRLVQENVDLLARLQSPCEKCLQNDKQSRASAEDRSELPSLQDLLDELDVDVDIDSLEQLAHGLLQNVAKDLEEAAQEADRQASSDFGQMVGQTPAKLEPHGHALLNKEEEEGESSETDFSEYLLLHHNYAAKPPASPKKHKKTKKFKPIRPKTNISDTKNIVTIYVNDNTACVETTPDVNCRLSEPQNVKICEATSSVTCCSPKPQNAMICESTSSVTCCSPAPQNAMICEDTSPINCHLTVPQNVICLSPMSCSSSDHGYESIGSPSSIEEDIWDESISELFPSLI</sequence>
<keyword evidence="5" id="KW-0539">Nucleus</keyword>
<keyword evidence="4" id="KW-0804">Transcription</keyword>
<keyword evidence="3" id="KW-0238">DNA-binding</keyword>
<organism evidence="10 11">
    <name type="scientific">Phaedon cochleariae</name>
    <name type="common">Mustard beetle</name>
    <dbReference type="NCBI Taxonomy" id="80249"/>
    <lineage>
        <taxon>Eukaryota</taxon>
        <taxon>Metazoa</taxon>
        <taxon>Ecdysozoa</taxon>
        <taxon>Arthropoda</taxon>
        <taxon>Hexapoda</taxon>
        <taxon>Insecta</taxon>
        <taxon>Pterygota</taxon>
        <taxon>Neoptera</taxon>
        <taxon>Endopterygota</taxon>
        <taxon>Coleoptera</taxon>
        <taxon>Polyphaga</taxon>
        <taxon>Cucujiformia</taxon>
        <taxon>Chrysomeloidea</taxon>
        <taxon>Chrysomelidae</taxon>
        <taxon>Chrysomelinae</taxon>
        <taxon>Chrysomelini</taxon>
        <taxon>Phaedon</taxon>
    </lineage>
</organism>
<dbReference type="GO" id="GO:0000977">
    <property type="term" value="F:RNA polymerase II transcription regulatory region sequence-specific DNA binding"/>
    <property type="evidence" value="ECO:0007669"/>
    <property type="project" value="TreeGrafter"/>
</dbReference>
<evidence type="ECO:0000256" key="8">
    <source>
        <dbReference type="SAM" id="MobiDB-lite"/>
    </source>
</evidence>
<evidence type="ECO:0000256" key="4">
    <source>
        <dbReference type="ARBA" id="ARBA00023163"/>
    </source>
</evidence>
<evidence type="ECO:0000256" key="6">
    <source>
        <dbReference type="ARBA" id="ARBA00040165"/>
    </source>
</evidence>
<dbReference type="PANTHER" id="PTHR46542:SF1">
    <property type="entry name" value="X-BOX BINDING PROTEIN 1"/>
    <property type="match status" value="1"/>
</dbReference>
<keyword evidence="1" id="KW-0832">Ubl conjugation</keyword>
<accession>A0A9P0DL30</accession>
<dbReference type="EMBL" id="OU896721">
    <property type="protein sequence ID" value="CAH1154294.1"/>
    <property type="molecule type" value="Genomic_DNA"/>
</dbReference>
<dbReference type="Pfam" id="PF07716">
    <property type="entry name" value="bZIP_2"/>
    <property type="match status" value="1"/>
</dbReference>
<dbReference type="InterPro" id="IPR046347">
    <property type="entry name" value="bZIP_sf"/>
</dbReference>
<feature type="compositionally biased region" description="Basic residues" evidence="8">
    <location>
        <begin position="232"/>
        <end position="245"/>
    </location>
</feature>
<reference evidence="10" key="2">
    <citation type="submission" date="2022-10" db="EMBL/GenBank/DDBJ databases">
        <authorList>
            <consortium name="ENA_rothamsted_submissions"/>
            <consortium name="culmorum"/>
            <person name="King R."/>
        </authorList>
    </citation>
    <scope>NUCLEOTIDE SEQUENCE</scope>
</reference>
<reference evidence="10" key="1">
    <citation type="submission" date="2022-01" db="EMBL/GenBank/DDBJ databases">
        <authorList>
            <person name="King R."/>
        </authorList>
    </citation>
    <scope>NUCLEOTIDE SEQUENCE</scope>
</reference>
<evidence type="ECO:0000256" key="1">
    <source>
        <dbReference type="ARBA" id="ARBA00022843"/>
    </source>
</evidence>
<feature type="domain" description="BZIP" evidence="9">
    <location>
        <begin position="41"/>
        <end position="104"/>
    </location>
</feature>
<dbReference type="PROSITE" id="PS00036">
    <property type="entry name" value="BZIP_BASIC"/>
    <property type="match status" value="1"/>
</dbReference>
<dbReference type="Gene3D" id="1.20.5.170">
    <property type="match status" value="1"/>
</dbReference>
<evidence type="ECO:0000256" key="2">
    <source>
        <dbReference type="ARBA" id="ARBA00023015"/>
    </source>
</evidence>
<dbReference type="PANTHER" id="PTHR46542">
    <property type="entry name" value="X-BOX BINDING PROTEIN 1"/>
    <property type="match status" value="1"/>
</dbReference>